<gene>
    <name evidence="1" type="ORF">CUN85_07595</name>
</gene>
<proteinExistence type="predicted"/>
<dbReference type="EMBL" id="PGGK01000006">
    <property type="protein sequence ID" value="TGC09218.1"/>
    <property type="molecule type" value="Genomic_DNA"/>
</dbReference>
<evidence type="ECO:0000313" key="1">
    <source>
        <dbReference type="EMBL" id="TGC09218.1"/>
    </source>
</evidence>
<comment type="caution">
    <text evidence="1">The sequence shown here is derived from an EMBL/GenBank/DDBJ whole genome shotgun (WGS) entry which is preliminary data.</text>
</comment>
<accession>A0A4E0PXA4</accession>
<protein>
    <submittedName>
        <fullName evidence="1">Uncharacterized protein</fullName>
    </submittedName>
</protein>
<sequence>MLLVAITTLALAGVASAEDTSQNSNGVSIDCVETCKWTGSEKVKLVAGQHIDAGYVNAKVVEDYLYVTYKTTDGWKLHDTHLYVGTEEPNKHAPGQFPYKSGKLSEVTSYTYKIPLSDIVSDCEKGDKEIVYLAAHADVKKSGAGSETAWGEGDLIREKGPWAMYFDMKLKCIC</sequence>
<dbReference type="AlphaFoldDB" id="A0A4E0PXA4"/>
<dbReference type="Proteomes" id="UP000297295">
    <property type="component" value="Unassembled WGS sequence"/>
</dbReference>
<evidence type="ECO:0000313" key="2">
    <source>
        <dbReference type="Proteomes" id="UP000297295"/>
    </source>
</evidence>
<name>A0A4E0PXA4_9EURY</name>
<organism evidence="1 2">
    <name type="scientific">Methanolobus halotolerans</name>
    <dbReference type="NCBI Taxonomy" id="2052935"/>
    <lineage>
        <taxon>Archaea</taxon>
        <taxon>Methanobacteriati</taxon>
        <taxon>Methanobacteriota</taxon>
        <taxon>Stenosarchaea group</taxon>
        <taxon>Methanomicrobia</taxon>
        <taxon>Methanosarcinales</taxon>
        <taxon>Methanosarcinaceae</taxon>
        <taxon>Methanolobus</taxon>
    </lineage>
</organism>
<reference evidence="1 2" key="1">
    <citation type="submission" date="2017-11" db="EMBL/GenBank/DDBJ databases">
        <title>Isolation and Characterization of Methanogenic Archaea from Saline Meromictic Lake at Siberia.</title>
        <authorList>
            <person name="Shen Y."/>
            <person name="Huang H.-H."/>
            <person name="Lai M.-C."/>
            <person name="Chen S.-C."/>
        </authorList>
    </citation>
    <scope>NUCLEOTIDE SEQUENCE [LARGE SCALE GENOMIC DNA]</scope>
    <source>
        <strain evidence="1 2">SY-01</strain>
    </source>
</reference>
<keyword evidence="2" id="KW-1185">Reference proteome</keyword>